<dbReference type="AlphaFoldDB" id="W5N6N3"/>
<dbReference type="OMA" id="QYLKERM"/>
<dbReference type="PANTHER" id="PTHR35826:SF5">
    <property type="entry name" value="GENE 45521-RELATED"/>
    <property type="match status" value="1"/>
</dbReference>
<evidence type="ECO:0000313" key="4">
    <source>
        <dbReference type="Proteomes" id="UP000018468"/>
    </source>
</evidence>
<dbReference type="KEGG" id="loc:107077418"/>
<dbReference type="InParanoid" id="W5N6N3"/>
<dbReference type="Proteomes" id="UP000018468">
    <property type="component" value="Linkage group LG5"/>
</dbReference>
<evidence type="ECO:0000313" key="3">
    <source>
        <dbReference type="Ensembl" id="ENSLOCP00000016292.1"/>
    </source>
</evidence>
<keyword evidence="4" id="KW-1185">Reference proteome</keyword>
<dbReference type="Ensembl" id="ENSLOCT00000016322.1">
    <property type="protein sequence ID" value="ENSLOCP00000016292.1"/>
    <property type="gene ID" value="ENSLOCG00000013227.1"/>
</dbReference>
<dbReference type="EMBL" id="AHAT01029315">
    <property type="status" value="NOT_ANNOTATED_CDS"/>
    <property type="molecule type" value="Genomic_DNA"/>
</dbReference>
<sequence length="182" mass="21043">MRDLLTTQNQNCYRELIEKEAYTRLAWKIKYGKDYPSKFASTKRKDAETSKLSINKTILPPLVQDQKTPEEKKKKSTELKVGPTSEAPPVMRSVTPQTRGVLYQGFSKEGKGRSLYLRNRTMKSPEKKFEHPIISSWEYGWRLGDYAKEDKSPIKGRSRIVKDTFYARNGIFNFPSPTDQLG</sequence>
<dbReference type="Pfam" id="PF22589">
    <property type="entry name" value="SPMIP1"/>
    <property type="match status" value="1"/>
</dbReference>
<dbReference type="eggNOG" id="ENOG502S53Z">
    <property type="taxonomic scope" value="Eukaryota"/>
</dbReference>
<reference evidence="3" key="3">
    <citation type="submission" date="2025-09" db="UniProtKB">
        <authorList>
            <consortium name="Ensembl"/>
        </authorList>
    </citation>
    <scope>IDENTIFICATION</scope>
</reference>
<dbReference type="RefSeq" id="XP_015203403.1">
    <property type="nucleotide sequence ID" value="XM_015347917.2"/>
</dbReference>
<dbReference type="GeneID" id="107077418"/>
<proteinExistence type="predicted"/>
<evidence type="ECO:0000256" key="1">
    <source>
        <dbReference type="SAM" id="MobiDB-lite"/>
    </source>
</evidence>
<dbReference type="HOGENOM" id="CLU_093510_0_0_1"/>
<dbReference type="OrthoDB" id="410807at2759"/>
<feature type="domain" description="Sperm microtubule inner protein 1 C-terminal" evidence="2">
    <location>
        <begin position="66"/>
        <end position="175"/>
    </location>
</feature>
<evidence type="ECO:0000259" key="2">
    <source>
        <dbReference type="Pfam" id="PF22589"/>
    </source>
</evidence>
<dbReference type="InterPro" id="IPR054323">
    <property type="entry name" value="SPMIP1_C"/>
</dbReference>
<feature type="region of interest" description="Disordered" evidence="1">
    <location>
        <begin position="60"/>
        <end position="94"/>
    </location>
</feature>
<name>W5N6N3_LEPOC</name>
<dbReference type="GeneTree" id="ENSGT00390000003224"/>
<dbReference type="Bgee" id="ENSLOCG00000013227">
    <property type="expression patterns" value="Expressed in pharyngeal gill and 6 other cell types or tissues"/>
</dbReference>
<accession>W5N6N3</accession>
<dbReference type="PANTHER" id="PTHR35826">
    <property type="entry name" value="PROTEIN ATP6V1FNB-LIKE"/>
    <property type="match status" value="1"/>
</dbReference>
<feature type="compositionally biased region" description="Basic and acidic residues" evidence="1">
    <location>
        <begin position="67"/>
        <end position="78"/>
    </location>
</feature>
<protein>
    <submittedName>
        <fullName evidence="3">Uncharacterized LOC107077418</fullName>
    </submittedName>
</protein>
<organism evidence="3 4">
    <name type="scientific">Lepisosteus oculatus</name>
    <name type="common">Spotted gar</name>
    <dbReference type="NCBI Taxonomy" id="7918"/>
    <lineage>
        <taxon>Eukaryota</taxon>
        <taxon>Metazoa</taxon>
        <taxon>Chordata</taxon>
        <taxon>Craniata</taxon>
        <taxon>Vertebrata</taxon>
        <taxon>Euteleostomi</taxon>
        <taxon>Actinopterygii</taxon>
        <taxon>Neopterygii</taxon>
        <taxon>Holostei</taxon>
        <taxon>Semionotiformes</taxon>
        <taxon>Lepisosteidae</taxon>
        <taxon>Lepisosteus</taxon>
    </lineage>
</organism>
<reference evidence="3" key="2">
    <citation type="submission" date="2025-08" db="UniProtKB">
        <authorList>
            <consortium name="Ensembl"/>
        </authorList>
    </citation>
    <scope>IDENTIFICATION</scope>
</reference>
<reference evidence="4" key="1">
    <citation type="submission" date="2011-12" db="EMBL/GenBank/DDBJ databases">
        <title>The Draft Genome of Lepisosteus oculatus.</title>
        <authorList>
            <consortium name="The Broad Institute Genome Assembly &amp; Analysis Group"/>
            <consortium name="Computational R&amp;D Group"/>
            <consortium name="and Sequencing Platform"/>
            <person name="Di Palma F."/>
            <person name="Alfoldi J."/>
            <person name="Johnson J."/>
            <person name="Berlin A."/>
            <person name="Gnerre S."/>
            <person name="Jaffe D."/>
            <person name="MacCallum I."/>
            <person name="Young S."/>
            <person name="Walker B.J."/>
            <person name="Lander E.S."/>
            <person name="Lindblad-Toh K."/>
        </authorList>
    </citation>
    <scope>NUCLEOTIDE SEQUENCE [LARGE SCALE GENOMIC DNA]</scope>
</reference>